<dbReference type="Proteomes" id="UP000886725">
    <property type="component" value="Unassembled WGS sequence"/>
</dbReference>
<accession>A0A9D1CLQ0</accession>
<sequence length="286" mass="33556">MSNLNPDALGCCRYLIYPMSKQQIYLRSLSTFRKDSPYYDLLQLSYYHEVSHALTNVLSRHQAGDVVWVGLREFGDTESHGEHLNEVANDYFTFLLGAQYTHILGTHSLDFILTHPSSEWGLPISHPPFFMADLCQPLLWTFCNLPTVSYDELFQNGQSPILSTISMPDGYYPVNEFLYASRMNADTLVQSINSFLDDNRAYETITDLIDDIRNSYITKDSSIYSKVNQFQDICNQLFFFREIAMRDFFANEKLLDQYHNRYNQSWRNFFYSHPDYLEDHPKILKR</sequence>
<gene>
    <name evidence="1" type="ORF">IAC85_04745</name>
</gene>
<dbReference type="EMBL" id="DVFU01000093">
    <property type="protein sequence ID" value="HIQ65029.1"/>
    <property type="molecule type" value="Genomic_DNA"/>
</dbReference>
<proteinExistence type="predicted"/>
<name>A0A9D1CLQ0_9FIRM</name>
<reference evidence="1" key="2">
    <citation type="journal article" date="2021" name="PeerJ">
        <title>Extensive microbial diversity within the chicken gut microbiome revealed by metagenomics and culture.</title>
        <authorList>
            <person name="Gilroy R."/>
            <person name="Ravi A."/>
            <person name="Getino M."/>
            <person name="Pursley I."/>
            <person name="Horton D.L."/>
            <person name="Alikhan N.F."/>
            <person name="Baker D."/>
            <person name="Gharbi K."/>
            <person name="Hall N."/>
            <person name="Watson M."/>
            <person name="Adriaenssens E.M."/>
            <person name="Foster-Nyarko E."/>
            <person name="Jarju S."/>
            <person name="Secka A."/>
            <person name="Antonio M."/>
            <person name="Oren A."/>
            <person name="Chaudhuri R.R."/>
            <person name="La Ragione R."/>
            <person name="Hildebrand F."/>
            <person name="Pallen M.J."/>
        </authorList>
    </citation>
    <scope>NUCLEOTIDE SEQUENCE</scope>
    <source>
        <strain evidence="1">CHK165-10780</strain>
    </source>
</reference>
<protein>
    <submittedName>
        <fullName evidence="1">Uncharacterized protein</fullName>
    </submittedName>
</protein>
<evidence type="ECO:0000313" key="1">
    <source>
        <dbReference type="EMBL" id="HIQ65029.1"/>
    </source>
</evidence>
<evidence type="ECO:0000313" key="2">
    <source>
        <dbReference type="Proteomes" id="UP000886725"/>
    </source>
</evidence>
<reference evidence="1" key="1">
    <citation type="submission" date="2020-10" db="EMBL/GenBank/DDBJ databases">
        <authorList>
            <person name="Gilroy R."/>
        </authorList>
    </citation>
    <scope>NUCLEOTIDE SEQUENCE</scope>
    <source>
        <strain evidence="1">CHK165-10780</strain>
    </source>
</reference>
<comment type="caution">
    <text evidence="1">The sequence shown here is derived from an EMBL/GenBank/DDBJ whole genome shotgun (WGS) entry which is preliminary data.</text>
</comment>
<dbReference type="AlphaFoldDB" id="A0A9D1CLQ0"/>
<organism evidence="1 2">
    <name type="scientific">Candidatus Faecenecus gallistercoris</name>
    <dbReference type="NCBI Taxonomy" id="2840793"/>
    <lineage>
        <taxon>Bacteria</taxon>
        <taxon>Bacillati</taxon>
        <taxon>Bacillota</taxon>
        <taxon>Bacillota incertae sedis</taxon>
        <taxon>Candidatus Faecenecus</taxon>
    </lineage>
</organism>